<sequence length="598" mass="63640">MTGFLGYDNDRLLNLRSAIDRALLELSDLHISDPEANATLQLVRRAHVAIADRCLPSLRALLSCQAITAYVPARLQSNDIAVTRLATLQLTQGWAVVTDPLSGRPHSMTIEDAQALGWALSQTHLKSLAKNAEIKWLATNLAEIAQRPELVAALVANMTDDAWTHLCDQLGDDRITLLSTLTVEGRLSDDNRSRLASIDAVFTHLGTIMASGTTTALNTMHPYAAAMLVQQLQLSAGDLASLSVDLIRHYRVGGWADVQRAGPGTGDLLMRTMLDTPGAPAAFMLLIANDPAVVLDSAHNHALAEQLLLEGTNPANITTQQAGTVVPALARYLLSSNAAQLGFYGQPVRDNSVLAVDLIAPWLLQFTATHQDDWHFTNGEGARLLATIVDDGEAFARLSQRRTEMAAGLSATIATSGDSGRHAVEDLAAILGLIDVLARQHNIARTAEVRQLWNIGFALISVAAAQLPGGAVATVGASLSLAGLRKLLVQHGIAPKSAQAVGHDTLYALDWQTTVAAATVVCLTFDEMTRDGRLAASTRPPPLPDPHATAPGARYSSDFETWLDTANLGSAAAVLFGLKQTVASTHETERDAADLATE</sequence>
<dbReference type="AlphaFoldDB" id="A0A6J6N071"/>
<proteinExistence type="predicted"/>
<reference evidence="1" key="1">
    <citation type="submission" date="2020-05" db="EMBL/GenBank/DDBJ databases">
        <authorList>
            <person name="Chiriac C."/>
            <person name="Salcher M."/>
            <person name="Ghai R."/>
            <person name="Kavagutti S V."/>
        </authorList>
    </citation>
    <scope>NUCLEOTIDE SEQUENCE</scope>
</reference>
<evidence type="ECO:0000313" key="1">
    <source>
        <dbReference type="EMBL" id="CAB4678324.1"/>
    </source>
</evidence>
<name>A0A6J6N071_9ZZZZ</name>
<dbReference type="EMBL" id="CAEZXM010000002">
    <property type="protein sequence ID" value="CAB4678324.1"/>
    <property type="molecule type" value="Genomic_DNA"/>
</dbReference>
<organism evidence="1">
    <name type="scientific">freshwater metagenome</name>
    <dbReference type="NCBI Taxonomy" id="449393"/>
    <lineage>
        <taxon>unclassified sequences</taxon>
        <taxon>metagenomes</taxon>
        <taxon>ecological metagenomes</taxon>
    </lineage>
</organism>
<accession>A0A6J6N071</accession>
<protein>
    <submittedName>
        <fullName evidence="1">Unannotated protein</fullName>
    </submittedName>
</protein>
<gene>
    <name evidence="1" type="ORF">UFOPK2366_00030</name>
</gene>